<protein>
    <submittedName>
        <fullName evidence="1">Uncharacterized protein</fullName>
    </submittedName>
</protein>
<evidence type="ECO:0000313" key="2">
    <source>
        <dbReference type="Proteomes" id="UP000887013"/>
    </source>
</evidence>
<organism evidence="1 2">
    <name type="scientific">Nephila pilipes</name>
    <name type="common">Giant wood spider</name>
    <name type="synonym">Nephila maculata</name>
    <dbReference type="NCBI Taxonomy" id="299642"/>
    <lineage>
        <taxon>Eukaryota</taxon>
        <taxon>Metazoa</taxon>
        <taxon>Ecdysozoa</taxon>
        <taxon>Arthropoda</taxon>
        <taxon>Chelicerata</taxon>
        <taxon>Arachnida</taxon>
        <taxon>Araneae</taxon>
        <taxon>Araneomorphae</taxon>
        <taxon>Entelegynae</taxon>
        <taxon>Araneoidea</taxon>
        <taxon>Nephilidae</taxon>
        <taxon>Nephila</taxon>
    </lineage>
</organism>
<comment type="caution">
    <text evidence="1">The sequence shown here is derived from an EMBL/GenBank/DDBJ whole genome shotgun (WGS) entry which is preliminary data.</text>
</comment>
<accession>A0A8X6P0G9</accession>
<dbReference type="OrthoDB" id="10545494at2759"/>
<dbReference type="Proteomes" id="UP000887013">
    <property type="component" value="Unassembled WGS sequence"/>
</dbReference>
<proteinExistence type="predicted"/>
<name>A0A8X6P0G9_NEPPI</name>
<sequence>MTVLPFTFDKPGLNDLVVFVEFRYVLKISFNFTDRFSLTYLLMDSVSSLENYSLILVICKKARKSSNRTQPANQDAKAVVPGKKRVRDLGQDSLGRRFLVGPLSNTLRPYFFRLLFSGNVDVLFWSPPTLVNSGVTSWLVNELSLARKYAWKCVNCRWKIDQFVRKNMSGILIRLTGI</sequence>
<gene>
    <name evidence="1" type="ORF">NPIL_24841</name>
</gene>
<evidence type="ECO:0000313" key="1">
    <source>
        <dbReference type="EMBL" id="GFT45339.1"/>
    </source>
</evidence>
<dbReference type="EMBL" id="BMAW01110891">
    <property type="protein sequence ID" value="GFT45339.1"/>
    <property type="molecule type" value="Genomic_DNA"/>
</dbReference>
<dbReference type="AlphaFoldDB" id="A0A8X6P0G9"/>
<reference evidence="1" key="1">
    <citation type="submission" date="2020-08" db="EMBL/GenBank/DDBJ databases">
        <title>Multicomponent nature underlies the extraordinary mechanical properties of spider dragline silk.</title>
        <authorList>
            <person name="Kono N."/>
            <person name="Nakamura H."/>
            <person name="Mori M."/>
            <person name="Yoshida Y."/>
            <person name="Ohtoshi R."/>
            <person name="Malay A.D."/>
            <person name="Moran D.A.P."/>
            <person name="Tomita M."/>
            <person name="Numata K."/>
            <person name="Arakawa K."/>
        </authorList>
    </citation>
    <scope>NUCLEOTIDE SEQUENCE</scope>
</reference>
<keyword evidence="2" id="KW-1185">Reference proteome</keyword>